<evidence type="ECO:0000256" key="6">
    <source>
        <dbReference type="ARBA" id="ARBA00023136"/>
    </source>
</evidence>
<gene>
    <name evidence="8" type="ORF">MMH89_04885</name>
</gene>
<name>A0ABY5DKZ0_9GAMM</name>
<feature type="transmembrane region" description="Helical" evidence="7">
    <location>
        <begin position="111"/>
        <end position="135"/>
    </location>
</feature>
<feature type="transmembrane region" description="Helical" evidence="7">
    <location>
        <begin position="190"/>
        <end position="213"/>
    </location>
</feature>
<organism evidence="8 9">
    <name type="scientific">Candidatus Comchoanobacter bicostacola</name>
    <dbReference type="NCBI Taxonomy" id="2919598"/>
    <lineage>
        <taxon>Bacteria</taxon>
        <taxon>Pseudomonadati</taxon>
        <taxon>Pseudomonadota</taxon>
        <taxon>Gammaproteobacteria</taxon>
        <taxon>Candidatus Comchoanobacterales</taxon>
        <taxon>Candidatus Comchoanobacteraceae</taxon>
        <taxon>Candidatus Comchoanobacter</taxon>
    </lineage>
</organism>
<keyword evidence="4 7" id="KW-0812">Transmembrane</keyword>
<evidence type="ECO:0000256" key="1">
    <source>
        <dbReference type="ARBA" id="ARBA00004651"/>
    </source>
</evidence>
<dbReference type="Proteomes" id="UP001055955">
    <property type="component" value="Chromosome"/>
</dbReference>
<evidence type="ECO:0000256" key="7">
    <source>
        <dbReference type="SAM" id="Phobius"/>
    </source>
</evidence>
<dbReference type="PANTHER" id="PTHR43141:SF4">
    <property type="entry name" value="CYTOCHROME BD2 SUBUNIT II"/>
    <property type="match status" value="1"/>
</dbReference>
<feature type="transmembrane region" description="Helical" evidence="7">
    <location>
        <begin position="256"/>
        <end position="276"/>
    </location>
</feature>
<feature type="transmembrane region" description="Helical" evidence="7">
    <location>
        <begin position="6"/>
        <end position="36"/>
    </location>
</feature>
<comment type="subcellular location">
    <subcellularLocation>
        <location evidence="1">Cell membrane</location>
        <topology evidence="1">Multi-pass membrane protein</topology>
    </subcellularLocation>
</comment>
<keyword evidence="3" id="KW-1003">Cell membrane</keyword>
<evidence type="ECO:0000313" key="9">
    <source>
        <dbReference type="Proteomes" id="UP001055955"/>
    </source>
</evidence>
<feature type="transmembrane region" description="Helical" evidence="7">
    <location>
        <begin position="225"/>
        <end position="244"/>
    </location>
</feature>
<dbReference type="RefSeq" id="WP_258568333.1">
    <property type="nucleotide sequence ID" value="NZ_CP092900.1"/>
</dbReference>
<accession>A0ABY5DKZ0</accession>
<dbReference type="InterPro" id="IPR003317">
    <property type="entry name" value="Cyt-d_oxidase_su2"/>
</dbReference>
<evidence type="ECO:0000313" key="8">
    <source>
        <dbReference type="EMBL" id="UTC24549.1"/>
    </source>
</evidence>
<proteinExistence type="inferred from homology"/>
<evidence type="ECO:0000256" key="5">
    <source>
        <dbReference type="ARBA" id="ARBA00022989"/>
    </source>
</evidence>
<dbReference type="Pfam" id="PF02322">
    <property type="entry name" value="Cyt_bd_oxida_II"/>
    <property type="match status" value="1"/>
</dbReference>
<evidence type="ECO:0000256" key="4">
    <source>
        <dbReference type="ARBA" id="ARBA00022692"/>
    </source>
</evidence>
<evidence type="ECO:0000256" key="2">
    <source>
        <dbReference type="ARBA" id="ARBA00007543"/>
    </source>
</evidence>
<keyword evidence="6 7" id="KW-0472">Membrane</keyword>
<keyword evidence="9" id="KW-1185">Reference proteome</keyword>
<protein>
    <submittedName>
        <fullName evidence="8">Cytochrome d ubiquinol oxidase subunit II</fullName>
    </submittedName>
</protein>
<reference evidence="8 9" key="1">
    <citation type="journal article" date="2022" name="Nat. Microbiol.">
        <title>The microbiome of a bacterivorous marine choanoflagellate contains a resource-demanding obligate bacterial associate.</title>
        <authorList>
            <person name="Needham D.M."/>
            <person name="Poirier C."/>
            <person name="Bachy C."/>
            <person name="George E.E."/>
            <person name="Wilken S."/>
            <person name="Yung C.C.M."/>
            <person name="Limardo A.J."/>
            <person name="Morando M."/>
            <person name="Sudek L."/>
            <person name="Malmstrom R.R."/>
            <person name="Keeling P.J."/>
            <person name="Santoro A.E."/>
            <person name="Worden A.Z."/>
        </authorList>
    </citation>
    <scope>NUCLEOTIDE SEQUENCE [LARGE SCALE GENOMIC DNA]</scope>
    <source>
        <strain evidence="8 9">Comchoano-1</strain>
    </source>
</reference>
<dbReference type="PANTHER" id="PTHR43141">
    <property type="entry name" value="CYTOCHROME BD2 SUBUNIT II"/>
    <property type="match status" value="1"/>
</dbReference>
<feature type="transmembrane region" description="Helical" evidence="7">
    <location>
        <begin position="296"/>
        <end position="319"/>
    </location>
</feature>
<evidence type="ECO:0000256" key="3">
    <source>
        <dbReference type="ARBA" id="ARBA00022475"/>
    </source>
</evidence>
<sequence>MIDYAFISLGMLAFAILMYVILDGFDLGVGILYPFFDPQEQDDAINSIAPMWDGNETWLVLGGMLLYACFPKAYSVLMPALYAPLMTMLCALVGRGVAFEFRAKANRHRHAWARLFFGSSLLATFCQGALLGTIIEFSAKTIDLTQSTGLLWFSPFVLFCGIGLCFGYALLGAGWLVMKTRGTLYEKAQTLSFHLYIAAGIVLLATTIITPWVNPYISKLWFSNAFFYLMPLPILSIIVLSYAAYQTLQGHDSWPFLGGVFMFLTCFIGLAYSIYPYLLPMTPYYELAAHPKSLKLIVSVSSVLLPLLISYSAYAYWVFRGKVESSVGYDK</sequence>
<feature type="transmembrane region" description="Helical" evidence="7">
    <location>
        <begin position="155"/>
        <end position="178"/>
    </location>
</feature>
<keyword evidence="5 7" id="KW-1133">Transmembrane helix</keyword>
<feature type="transmembrane region" description="Helical" evidence="7">
    <location>
        <begin position="80"/>
        <end position="99"/>
    </location>
</feature>
<dbReference type="EMBL" id="CP092900">
    <property type="protein sequence ID" value="UTC24549.1"/>
    <property type="molecule type" value="Genomic_DNA"/>
</dbReference>
<comment type="similarity">
    <text evidence="2">Belongs to the cytochrome ubiquinol oxidase subunit 2 family.</text>
</comment>